<dbReference type="Proteomes" id="UP000887116">
    <property type="component" value="Unassembled WGS sequence"/>
</dbReference>
<dbReference type="EMBL" id="BMAO01019259">
    <property type="protein sequence ID" value="GFR29434.1"/>
    <property type="molecule type" value="Genomic_DNA"/>
</dbReference>
<gene>
    <name evidence="1" type="ORF">TNCT_263771</name>
</gene>
<organism evidence="1 2">
    <name type="scientific">Trichonephila clavata</name>
    <name type="common">Joro spider</name>
    <name type="synonym">Nephila clavata</name>
    <dbReference type="NCBI Taxonomy" id="2740835"/>
    <lineage>
        <taxon>Eukaryota</taxon>
        <taxon>Metazoa</taxon>
        <taxon>Ecdysozoa</taxon>
        <taxon>Arthropoda</taxon>
        <taxon>Chelicerata</taxon>
        <taxon>Arachnida</taxon>
        <taxon>Araneae</taxon>
        <taxon>Araneomorphae</taxon>
        <taxon>Entelegynae</taxon>
        <taxon>Araneoidea</taxon>
        <taxon>Nephilidae</taxon>
        <taxon>Trichonephila</taxon>
    </lineage>
</organism>
<name>A0A8X6IVX1_TRICU</name>
<accession>A0A8X6IVX1</accession>
<comment type="caution">
    <text evidence="1">The sequence shown here is derived from an EMBL/GenBank/DDBJ whole genome shotgun (WGS) entry which is preliminary data.</text>
</comment>
<proteinExistence type="predicted"/>
<protein>
    <submittedName>
        <fullName evidence="1">Uncharacterized protein</fullName>
    </submittedName>
</protein>
<evidence type="ECO:0000313" key="1">
    <source>
        <dbReference type="EMBL" id="GFR29434.1"/>
    </source>
</evidence>
<reference evidence="1" key="1">
    <citation type="submission" date="2020-07" db="EMBL/GenBank/DDBJ databases">
        <title>Multicomponent nature underlies the extraordinary mechanical properties of spider dragline silk.</title>
        <authorList>
            <person name="Kono N."/>
            <person name="Nakamura H."/>
            <person name="Mori M."/>
            <person name="Yoshida Y."/>
            <person name="Ohtoshi R."/>
            <person name="Malay A.D."/>
            <person name="Moran D.A.P."/>
            <person name="Tomita M."/>
            <person name="Numata K."/>
            <person name="Arakawa K."/>
        </authorList>
    </citation>
    <scope>NUCLEOTIDE SEQUENCE</scope>
</reference>
<dbReference type="AlphaFoldDB" id="A0A8X6IVX1"/>
<evidence type="ECO:0000313" key="2">
    <source>
        <dbReference type="Proteomes" id="UP000887116"/>
    </source>
</evidence>
<keyword evidence="2" id="KW-1185">Reference proteome</keyword>
<sequence>MGVPAQDMFVLSAVVSGWAAFQSSASVFETILLMAKERDFLLPSEDKEELSEAHGNIEERETIGSFSDIHAVSHLKNVAIVQLDGKSSFF</sequence>